<sequence length="90" mass="9539">MYLVEEVNVSGGQPERLYLAELVGWQSGNDAPECREGVVQALGSLPLSHVGQHPLVVQLFHAVADAAVAMPGTVRAGPAKGIRIICNECF</sequence>
<evidence type="ECO:0000313" key="1">
    <source>
        <dbReference type="EMBL" id="GIY54298.1"/>
    </source>
</evidence>
<dbReference type="Proteomes" id="UP001054945">
    <property type="component" value="Unassembled WGS sequence"/>
</dbReference>
<protein>
    <submittedName>
        <fullName evidence="1">Uncharacterized protein</fullName>
    </submittedName>
</protein>
<gene>
    <name evidence="1" type="ORF">CEXT_216231</name>
</gene>
<keyword evidence="2" id="KW-1185">Reference proteome</keyword>
<evidence type="ECO:0000313" key="2">
    <source>
        <dbReference type="Proteomes" id="UP001054945"/>
    </source>
</evidence>
<comment type="caution">
    <text evidence="1">The sequence shown here is derived from an EMBL/GenBank/DDBJ whole genome shotgun (WGS) entry which is preliminary data.</text>
</comment>
<reference evidence="1 2" key="1">
    <citation type="submission" date="2021-06" db="EMBL/GenBank/DDBJ databases">
        <title>Caerostris extrusa draft genome.</title>
        <authorList>
            <person name="Kono N."/>
            <person name="Arakawa K."/>
        </authorList>
    </citation>
    <scope>NUCLEOTIDE SEQUENCE [LARGE SCALE GENOMIC DNA]</scope>
</reference>
<organism evidence="1 2">
    <name type="scientific">Caerostris extrusa</name>
    <name type="common">Bark spider</name>
    <name type="synonym">Caerostris bankana</name>
    <dbReference type="NCBI Taxonomy" id="172846"/>
    <lineage>
        <taxon>Eukaryota</taxon>
        <taxon>Metazoa</taxon>
        <taxon>Ecdysozoa</taxon>
        <taxon>Arthropoda</taxon>
        <taxon>Chelicerata</taxon>
        <taxon>Arachnida</taxon>
        <taxon>Araneae</taxon>
        <taxon>Araneomorphae</taxon>
        <taxon>Entelegynae</taxon>
        <taxon>Araneoidea</taxon>
        <taxon>Araneidae</taxon>
        <taxon>Caerostris</taxon>
    </lineage>
</organism>
<accession>A0AAV4U961</accession>
<dbReference type="EMBL" id="BPLR01012495">
    <property type="protein sequence ID" value="GIY54298.1"/>
    <property type="molecule type" value="Genomic_DNA"/>
</dbReference>
<name>A0AAV4U961_CAEEX</name>
<proteinExistence type="predicted"/>
<dbReference type="AlphaFoldDB" id="A0AAV4U961"/>